<dbReference type="InterPro" id="IPR016156">
    <property type="entry name" value="FAD/NAD-linked_Rdtase_dimer_sf"/>
</dbReference>
<proteinExistence type="predicted"/>
<dbReference type="SUPFAM" id="SSF55424">
    <property type="entry name" value="FAD/NAD-linked reductases, dimerisation (C-terminal) domain"/>
    <property type="match status" value="1"/>
</dbReference>
<dbReference type="Gene3D" id="3.50.50.60">
    <property type="entry name" value="FAD/NAD(P)-binding domain"/>
    <property type="match status" value="2"/>
</dbReference>
<dbReference type="PRINTS" id="PR00368">
    <property type="entry name" value="FADPNR"/>
</dbReference>
<evidence type="ECO:0000256" key="2">
    <source>
        <dbReference type="ARBA" id="ARBA00022630"/>
    </source>
</evidence>
<dbReference type="Gene3D" id="3.30.390.30">
    <property type="match status" value="1"/>
</dbReference>
<name>A0ABP8Y888_9ACTN</name>
<sequence>MSTVDRVTGAAPFVVVGSSLAGLRAVEAARQVGYSGEIVLIGTEHHLPYDRPPLSKKLLEKGSSDGRVTPPHFRDAGYVQDGLQVTVRSGVPAVALDTDGRCVILADGSAVRYGCLVIATGARPRQPFDSAGQLSGVHDFRVHEDSQAVRAGLERGARVAIIGAGLIGSEVASSARTWDAEVTLVEAQEVPLVRALGATVGSAVADLHEENGVRLLLGACVASLEGVGAVEAIRLDVGTRIASDLVVTAIGVDPETDWLRGSGLQLDNGIVCDANLWTGVPGVFAAGDVVSWPNGQFGRQRLETWTSAAEQGAVAAKNALDPATARAYTTTPYFWSDWYGNRLQFVGSPVADEVQWIEGGVGQGRRAVALYRRADRCVGAFALNAPGETMKLRALVGRGTSWPEAIVFAESRARSYLARQ</sequence>
<dbReference type="SUPFAM" id="SSF51905">
    <property type="entry name" value="FAD/NAD(P)-binding domain"/>
    <property type="match status" value="1"/>
</dbReference>
<evidence type="ECO:0000259" key="6">
    <source>
        <dbReference type="Pfam" id="PF14759"/>
    </source>
</evidence>
<keyword evidence="2" id="KW-0285">Flavoprotein</keyword>
<evidence type="ECO:0000313" key="8">
    <source>
        <dbReference type="Proteomes" id="UP001499882"/>
    </source>
</evidence>
<dbReference type="InterPro" id="IPR050446">
    <property type="entry name" value="FAD-oxidoreductase/Apoptosis"/>
</dbReference>
<keyword evidence="3" id="KW-0274">FAD</keyword>
<protein>
    <submittedName>
        <fullName evidence="7">FAD-dependent oxidoreductase</fullName>
    </submittedName>
</protein>
<dbReference type="InterPro" id="IPR023753">
    <property type="entry name" value="FAD/NAD-binding_dom"/>
</dbReference>
<dbReference type="PANTHER" id="PTHR43557">
    <property type="entry name" value="APOPTOSIS-INDUCING FACTOR 1"/>
    <property type="match status" value="1"/>
</dbReference>
<evidence type="ECO:0000256" key="4">
    <source>
        <dbReference type="ARBA" id="ARBA00023002"/>
    </source>
</evidence>
<dbReference type="InterPro" id="IPR028202">
    <property type="entry name" value="Reductase_C"/>
</dbReference>
<gene>
    <name evidence="7" type="ORF">GCM10023350_00420</name>
</gene>
<keyword evidence="4" id="KW-0560">Oxidoreductase</keyword>
<accession>A0ABP8Y888</accession>
<evidence type="ECO:0000256" key="3">
    <source>
        <dbReference type="ARBA" id="ARBA00022827"/>
    </source>
</evidence>
<evidence type="ECO:0000259" key="5">
    <source>
        <dbReference type="Pfam" id="PF07992"/>
    </source>
</evidence>
<reference evidence="8" key="1">
    <citation type="journal article" date="2019" name="Int. J. Syst. Evol. Microbiol.">
        <title>The Global Catalogue of Microorganisms (GCM) 10K type strain sequencing project: providing services to taxonomists for standard genome sequencing and annotation.</title>
        <authorList>
            <consortium name="The Broad Institute Genomics Platform"/>
            <consortium name="The Broad Institute Genome Sequencing Center for Infectious Disease"/>
            <person name="Wu L."/>
            <person name="Ma J."/>
        </authorList>
    </citation>
    <scope>NUCLEOTIDE SEQUENCE [LARGE SCALE GENOMIC DNA]</scope>
    <source>
        <strain evidence="8">JCM 18532</strain>
    </source>
</reference>
<comment type="caution">
    <text evidence="7">The sequence shown here is derived from an EMBL/GenBank/DDBJ whole genome shotgun (WGS) entry which is preliminary data.</text>
</comment>
<comment type="cofactor">
    <cofactor evidence="1">
        <name>FAD</name>
        <dbReference type="ChEBI" id="CHEBI:57692"/>
    </cofactor>
</comment>
<dbReference type="Pfam" id="PF07992">
    <property type="entry name" value="Pyr_redox_2"/>
    <property type="match status" value="1"/>
</dbReference>
<evidence type="ECO:0000313" key="7">
    <source>
        <dbReference type="EMBL" id="GAA4722267.1"/>
    </source>
</evidence>
<keyword evidence="8" id="KW-1185">Reference proteome</keyword>
<feature type="domain" description="FAD/NAD(P)-binding" evidence="5">
    <location>
        <begin position="13"/>
        <end position="312"/>
    </location>
</feature>
<dbReference type="Proteomes" id="UP001499882">
    <property type="component" value="Unassembled WGS sequence"/>
</dbReference>
<dbReference type="Pfam" id="PF14759">
    <property type="entry name" value="Reductase_C"/>
    <property type="match status" value="1"/>
</dbReference>
<dbReference type="InterPro" id="IPR036188">
    <property type="entry name" value="FAD/NAD-bd_sf"/>
</dbReference>
<dbReference type="PRINTS" id="PR00411">
    <property type="entry name" value="PNDRDTASEI"/>
</dbReference>
<dbReference type="PANTHER" id="PTHR43557:SF2">
    <property type="entry name" value="RIESKE DOMAIN-CONTAINING PROTEIN-RELATED"/>
    <property type="match status" value="1"/>
</dbReference>
<feature type="domain" description="Reductase C-terminal" evidence="6">
    <location>
        <begin position="333"/>
        <end position="407"/>
    </location>
</feature>
<organism evidence="7 8">
    <name type="scientific">Nocardioides endophyticus</name>
    <dbReference type="NCBI Taxonomy" id="1353775"/>
    <lineage>
        <taxon>Bacteria</taxon>
        <taxon>Bacillati</taxon>
        <taxon>Actinomycetota</taxon>
        <taxon>Actinomycetes</taxon>
        <taxon>Propionibacteriales</taxon>
        <taxon>Nocardioidaceae</taxon>
        <taxon>Nocardioides</taxon>
    </lineage>
</organism>
<dbReference type="EMBL" id="BAABKN010000001">
    <property type="protein sequence ID" value="GAA4722267.1"/>
    <property type="molecule type" value="Genomic_DNA"/>
</dbReference>
<evidence type="ECO:0000256" key="1">
    <source>
        <dbReference type="ARBA" id="ARBA00001974"/>
    </source>
</evidence>